<evidence type="ECO:0008006" key="3">
    <source>
        <dbReference type="Google" id="ProtNLM"/>
    </source>
</evidence>
<proteinExistence type="predicted"/>
<reference evidence="1 2" key="1">
    <citation type="journal article" date="2024" name="G3 (Bethesda)">
        <title>Genome assembly of Hibiscus sabdariffa L. provides insights into metabolisms of medicinal natural products.</title>
        <authorList>
            <person name="Kim T."/>
        </authorList>
    </citation>
    <scope>NUCLEOTIDE SEQUENCE [LARGE SCALE GENOMIC DNA]</scope>
    <source>
        <strain evidence="1">TK-2024</strain>
        <tissue evidence="1">Old leaves</tissue>
    </source>
</reference>
<dbReference type="Proteomes" id="UP001396334">
    <property type="component" value="Unassembled WGS sequence"/>
</dbReference>
<protein>
    <recommendedName>
        <fullName evidence="3">RNase H type-1 domain-containing protein</fullName>
    </recommendedName>
</protein>
<organism evidence="1 2">
    <name type="scientific">Hibiscus sabdariffa</name>
    <name type="common">roselle</name>
    <dbReference type="NCBI Taxonomy" id="183260"/>
    <lineage>
        <taxon>Eukaryota</taxon>
        <taxon>Viridiplantae</taxon>
        <taxon>Streptophyta</taxon>
        <taxon>Embryophyta</taxon>
        <taxon>Tracheophyta</taxon>
        <taxon>Spermatophyta</taxon>
        <taxon>Magnoliopsida</taxon>
        <taxon>eudicotyledons</taxon>
        <taxon>Gunneridae</taxon>
        <taxon>Pentapetalae</taxon>
        <taxon>rosids</taxon>
        <taxon>malvids</taxon>
        <taxon>Malvales</taxon>
        <taxon>Malvaceae</taxon>
        <taxon>Malvoideae</taxon>
        <taxon>Hibiscus</taxon>
    </lineage>
</organism>
<comment type="caution">
    <text evidence="1">The sequence shown here is derived from an EMBL/GenBank/DDBJ whole genome shotgun (WGS) entry which is preliminary data.</text>
</comment>
<gene>
    <name evidence="1" type="ORF">V6N11_003736</name>
</gene>
<evidence type="ECO:0000313" key="2">
    <source>
        <dbReference type="Proteomes" id="UP001396334"/>
    </source>
</evidence>
<accession>A0ABR2SEB7</accession>
<sequence length="117" mass="13370">MYSKLLQTTDYRALSVSLRGRAKPMMKESGNTASGLTTCGGVGRDSEVEILIVTRFNEYVSWDIQFRFVHREKNIVADMTSRLAWQGTPKYGRYMDPPPVIRDMLHLDKADLPTDKK</sequence>
<evidence type="ECO:0000313" key="1">
    <source>
        <dbReference type="EMBL" id="KAK9023518.1"/>
    </source>
</evidence>
<keyword evidence="2" id="KW-1185">Reference proteome</keyword>
<dbReference type="EMBL" id="JBBPBN010000015">
    <property type="protein sequence ID" value="KAK9023518.1"/>
    <property type="molecule type" value="Genomic_DNA"/>
</dbReference>
<name>A0ABR2SEB7_9ROSI</name>